<proteinExistence type="predicted"/>
<organism evidence="1 2">
    <name type="scientific">Aureibacter tunicatorum</name>
    <dbReference type="NCBI Taxonomy" id="866807"/>
    <lineage>
        <taxon>Bacteria</taxon>
        <taxon>Pseudomonadati</taxon>
        <taxon>Bacteroidota</taxon>
        <taxon>Cytophagia</taxon>
        <taxon>Cytophagales</taxon>
        <taxon>Persicobacteraceae</taxon>
        <taxon>Aureibacter</taxon>
    </lineage>
</organism>
<name>A0AAE4BP16_9BACT</name>
<comment type="caution">
    <text evidence="1">The sequence shown here is derived from an EMBL/GenBank/DDBJ whole genome shotgun (WGS) entry which is preliminary data.</text>
</comment>
<keyword evidence="2" id="KW-1185">Reference proteome</keyword>
<evidence type="ECO:0000313" key="1">
    <source>
        <dbReference type="EMBL" id="MDR6237444.1"/>
    </source>
</evidence>
<protein>
    <submittedName>
        <fullName evidence="1">Uncharacterized protein</fullName>
    </submittedName>
</protein>
<dbReference type="EMBL" id="JAVDQD010000001">
    <property type="protein sequence ID" value="MDR6237444.1"/>
    <property type="molecule type" value="Genomic_DNA"/>
</dbReference>
<dbReference type="AlphaFoldDB" id="A0AAE4BP16"/>
<dbReference type="RefSeq" id="WP_309936910.1">
    <property type="nucleotide sequence ID" value="NZ_AP025305.1"/>
</dbReference>
<gene>
    <name evidence="1" type="ORF">HNQ88_000420</name>
</gene>
<sequence>METPLFEETEENFKNNNLGIDARFLYSRGIAYLQQLSGSKWTDYNIHDPGVTILEQLCFAITDLTYRTRFDINDHLHDQNNYLNLFLKPEEVFSSNPVTLNDIRKKIFDEVFEVNNVWLEPISEKNSLFNGIYQLMVDIDSNIKDETSKKEIVDKIEAIFHENRNLCEDIEDLNVIDVIPATLHADVEISHNADPEEIFARLLFEIEQSLNPVVKIYSKQELLEEGYSEEQIYEGPLLANGFIKDEELQPKTTKIIISDLIKIIMQIDGITGVKNLNIETEGKKHETQVPIPKNKKLTLINDEVQELTFEKHNVQLSKEGMPQDNLKIANIERQLNEFKSIYKRNIKSTESSEGISSSKDLKNIDKYHSIQEDFPSLYGISHEGPTYPKDLASQGKAKQLKAYLVLYEQIMANFLSQLGSVKKLFSFDDKEQQSYFYQELTNVPNLDQVVNTEDTDEKVYHEMLGGQPIHKNYAKGLKDINNLLDNYIDRKNRLLDFLLGVYGEEQSFNILTQFNYFNEEELAKNIIKNKAELLTNIQYLQSNKSLAFNYTHKKKFPISIFELKLQSLLSLNQEAGFDDKKCFTKSFNEIDIIELSADESEIYKMDMIDRSFDYIDNIDIEPLENGDSATDLLNKFSFFKDKKAPIQALVNGLSLDNYMIGKTEDKKYKVVYQGNENEWWDIGEFDTEKTTNTAVNELTKFFTKFNVHCEGMHLLEHILLRPKNEDTKFGIYILDQNYNKVLYSDKCFSFKERNKIVKELEEELKNPDYYEIESLEDKSLEITFNSKKLNVKFHSIEKYNSVEETYDLKENLFHFLSNEVVIVDYDRKIGFFIQNHKEANRVPEEFYNFRISLVLPAWTHRFSKNEFRNMFAALVQEELPAYVMPHIHWLELDDMIHFEEKYIDWKTELHDKGSATKKFKKLSEELTEFLFENSLGRQ</sequence>
<evidence type="ECO:0000313" key="2">
    <source>
        <dbReference type="Proteomes" id="UP001185092"/>
    </source>
</evidence>
<accession>A0AAE4BP16</accession>
<reference evidence="1" key="1">
    <citation type="submission" date="2023-07" db="EMBL/GenBank/DDBJ databases">
        <title>Genomic Encyclopedia of Type Strains, Phase IV (KMG-IV): sequencing the most valuable type-strain genomes for metagenomic binning, comparative biology and taxonomic classification.</title>
        <authorList>
            <person name="Goeker M."/>
        </authorList>
    </citation>
    <scope>NUCLEOTIDE SEQUENCE</scope>
    <source>
        <strain evidence="1">DSM 26174</strain>
    </source>
</reference>
<dbReference type="Proteomes" id="UP001185092">
    <property type="component" value="Unassembled WGS sequence"/>
</dbReference>